<comment type="caution">
    <text evidence="7">The sequence shown here is derived from an EMBL/GenBank/DDBJ whole genome shotgun (WGS) entry which is preliminary data.</text>
</comment>
<accession>A0AAN6ENL7</accession>
<evidence type="ECO:0000256" key="1">
    <source>
        <dbReference type="ARBA" id="ARBA00001974"/>
    </source>
</evidence>
<keyword evidence="6" id="KW-0472">Membrane</keyword>
<dbReference type="PANTHER" id="PTHR42877">
    <property type="entry name" value="L-ORNITHINE N(5)-MONOOXYGENASE-RELATED"/>
    <property type="match status" value="1"/>
</dbReference>
<evidence type="ECO:0000256" key="5">
    <source>
        <dbReference type="ARBA" id="ARBA00023002"/>
    </source>
</evidence>
<evidence type="ECO:0008006" key="9">
    <source>
        <dbReference type="Google" id="ProtNLM"/>
    </source>
</evidence>
<proteinExistence type="inferred from homology"/>
<dbReference type="Proteomes" id="UP001161757">
    <property type="component" value="Unassembled WGS sequence"/>
</dbReference>
<dbReference type="Pfam" id="PF00743">
    <property type="entry name" value="FMO-like"/>
    <property type="match status" value="1"/>
</dbReference>
<protein>
    <recommendedName>
        <fullName evidence="9">Cyclohexanone monooxygenase</fullName>
    </recommendedName>
</protein>
<keyword evidence="3" id="KW-0285">Flavoprotein</keyword>
<comment type="cofactor">
    <cofactor evidence="1">
        <name>FAD</name>
        <dbReference type="ChEBI" id="CHEBI:57692"/>
    </cofactor>
</comment>
<evidence type="ECO:0000313" key="8">
    <source>
        <dbReference type="Proteomes" id="UP001161757"/>
    </source>
</evidence>
<dbReference type="Gene3D" id="3.50.50.60">
    <property type="entry name" value="FAD/NAD(P)-binding domain"/>
    <property type="match status" value="2"/>
</dbReference>
<gene>
    <name evidence="7" type="ORF">HRR80_008906</name>
</gene>
<evidence type="ECO:0000256" key="4">
    <source>
        <dbReference type="ARBA" id="ARBA00022827"/>
    </source>
</evidence>
<dbReference type="InterPro" id="IPR020946">
    <property type="entry name" value="Flavin_mOase-like"/>
</dbReference>
<dbReference type="GO" id="GO:0050661">
    <property type="term" value="F:NADP binding"/>
    <property type="evidence" value="ECO:0007669"/>
    <property type="project" value="InterPro"/>
</dbReference>
<evidence type="ECO:0000256" key="3">
    <source>
        <dbReference type="ARBA" id="ARBA00022630"/>
    </source>
</evidence>
<dbReference type="InterPro" id="IPR051209">
    <property type="entry name" value="FAD-bind_Monooxygenase_sf"/>
</dbReference>
<dbReference type="AlphaFoldDB" id="A0AAN6ENL7"/>
<dbReference type="InterPro" id="IPR036188">
    <property type="entry name" value="FAD/NAD-bd_sf"/>
</dbReference>
<dbReference type="SUPFAM" id="SSF51905">
    <property type="entry name" value="FAD/NAD(P)-binding domain"/>
    <property type="match status" value="2"/>
</dbReference>
<organism evidence="7 8">
    <name type="scientific">Exophiala dermatitidis</name>
    <name type="common">Black yeast-like fungus</name>
    <name type="synonym">Wangiella dermatitidis</name>
    <dbReference type="NCBI Taxonomy" id="5970"/>
    <lineage>
        <taxon>Eukaryota</taxon>
        <taxon>Fungi</taxon>
        <taxon>Dikarya</taxon>
        <taxon>Ascomycota</taxon>
        <taxon>Pezizomycotina</taxon>
        <taxon>Eurotiomycetes</taxon>
        <taxon>Chaetothyriomycetidae</taxon>
        <taxon>Chaetothyriales</taxon>
        <taxon>Herpotrichiellaceae</taxon>
        <taxon>Exophiala</taxon>
    </lineage>
</organism>
<feature type="transmembrane region" description="Helical" evidence="6">
    <location>
        <begin position="12"/>
        <end position="31"/>
    </location>
</feature>
<comment type="similarity">
    <text evidence="2">Belongs to the FAD-binding monooxygenase family.</text>
</comment>
<dbReference type="PANTHER" id="PTHR42877:SF7">
    <property type="entry name" value="FLAVIN-BINDING MONOOXYGENASE-RELATED"/>
    <property type="match status" value="1"/>
</dbReference>
<dbReference type="GO" id="GO:0050660">
    <property type="term" value="F:flavin adenine dinucleotide binding"/>
    <property type="evidence" value="ECO:0007669"/>
    <property type="project" value="InterPro"/>
</dbReference>
<keyword evidence="6" id="KW-0812">Transmembrane</keyword>
<keyword evidence="4" id="KW-0274">FAD</keyword>
<dbReference type="GO" id="GO:0004499">
    <property type="term" value="F:N,N-dimethylaniline monooxygenase activity"/>
    <property type="evidence" value="ECO:0007669"/>
    <property type="project" value="InterPro"/>
</dbReference>
<dbReference type="PRINTS" id="PR00368">
    <property type="entry name" value="FADPNR"/>
</dbReference>
<keyword evidence="6" id="KW-1133">Transmembrane helix</keyword>
<keyword evidence="5" id="KW-0560">Oxidoreductase</keyword>
<evidence type="ECO:0000313" key="7">
    <source>
        <dbReference type="EMBL" id="KAJ8986965.1"/>
    </source>
</evidence>
<dbReference type="EMBL" id="JAJGCB010000029">
    <property type="protein sequence ID" value="KAJ8986965.1"/>
    <property type="molecule type" value="Genomic_DNA"/>
</dbReference>
<evidence type="ECO:0000256" key="2">
    <source>
        <dbReference type="ARBA" id="ARBA00010139"/>
    </source>
</evidence>
<evidence type="ECO:0000256" key="6">
    <source>
        <dbReference type="SAM" id="Phobius"/>
    </source>
</evidence>
<sequence>MIAERAIDAVRPLKLIYIGAGVSGILAAIRFRQAVPSLDLVIYEKNADVGGTWFENRYPGCACDVPSHAYQLSFESWPDWSDFYANAPEILKYWKLVAKKYDVTKHIRFRHKCIEARWNEQACKWTVKIEDLDTGLTLEDSADVLMTGTGTLNDWKWPDIPNLHQFEGPLLHSANWDEGFDPTDKAVAVIGGGSSGIQIVPALAPRVKSIDHYVRGKTWIASQIAEDVVKARHNNGTTTSNFSYTPEEIEAWRNNPAAYLQYRKVLEFGLNNNYAVTQRGSARQQAARDEYTALMKDRLREKPELCDLLIPDYPPLCKRLTPGPGYLEAIASPKVNFITDPISGVDRTGIITADGTHRPVDAIVCATGFNTSPSAGFPIYGRDGVNLRIKYRSRPKSYLGLCTDNFPNFFQSLGPNSFQGAGSLLIMLEHIHLYVAQILQRLATGNVKTIEPKRSQVEKFTAFCEEYFKRTVYSDKCESWYKSSDPEERRAGRVTALWPGSCMHALQALSSVRWEDFEMEPHDGNDFGWFGNGLTTRETSGSPDIEDLTWYLQTTNFLDTVDTDTTQQTPELQCPQTISAVDAVGPDIGMQERKAQESSDRNRVDNQVNGFGQQHSESVNSCGVDAVNVTNGLKVPEAFMAQTLGLSRPVDIHQWTTTT</sequence>
<name>A0AAN6ENL7_EXODE</name>
<reference evidence="7" key="1">
    <citation type="submission" date="2023-01" db="EMBL/GenBank/DDBJ databases">
        <title>Exophiala dermititidis isolated from Cystic Fibrosis Patient.</title>
        <authorList>
            <person name="Kurbessoian T."/>
            <person name="Crocker A."/>
            <person name="Murante D."/>
            <person name="Hogan D.A."/>
            <person name="Stajich J.E."/>
        </authorList>
    </citation>
    <scope>NUCLEOTIDE SEQUENCE</scope>
    <source>
        <strain evidence="7">Ex8</strain>
    </source>
</reference>